<accession>A0A2I0WJC0</accession>
<sequence length="155" mass="17271">MDDSSTSPSTIDALLPYTSIPIPPQLKFLMNNIKTLFSKPVTSDNYPLWRSQIEKIFAANSFKGFLDGSLKCPVLVTDTSNTDRGSPSEVWLLLDHNIASALLSIISTSILPYVLSLIHCVDIWSTLAHRLQASTRSRIIQLKNELYHLSKVTNP</sequence>
<organism evidence="1 2">
    <name type="scientific">Dendrobium catenatum</name>
    <dbReference type="NCBI Taxonomy" id="906689"/>
    <lineage>
        <taxon>Eukaryota</taxon>
        <taxon>Viridiplantae</taxon>
        <taxon>Streptophyta</taxon>
        <taxon>Embryophyta</taxon>
        <taxon>Tracheophyta</taxon>
        <taxon>Spermatophyta</taxon>
        <taxon>Magnoliopsida</taxon>
        <taxon>Liliopsida</taxon>
        <taxon>Asparagales</taxon>
        <taxon>Orchidaceae</taxon>
        <taxon>Epidendroideae</taxon>
        <taxon>Malaxideae</taxon>
        <taxon>Dendrobiinae</taxon>
        <taxon>Dendrobium</taxon>
    </lineage>
</organism>
<evidence type="ECO:0008006" key="3">
    <source>
        <dbReference type="Google" id="ProtNLM"/>
    </source>
</evidence>
<dbReference type="PANTHER" id="PTHR47481:SF22">
    <property type="entry name" value="RETROTRANSPOSON GAG DOMAIN-CONTAINING PROTEIN"/>
    <property type="match status" value="1"/>
</dbReference>
<dbReference type="AlphaFoldDB" id="A0A2I0WJC0"/>
<gene>
    <name evidence="1" type="ORF">MA16_Dca015631</name>
</gene>
<proteinExistence type="predicted"/>
<evidence type="ECO:0000313" key="1">
    <source>
        <dbReference type="EMBL" id="PKU75751.1"/>
    </source>
</evidence>
<dbReference type="Proteomes" id="UP000233837">
    <property type="component" value="Unassembled WGS sequence"/>
</dbReference>
<reference evidence="1 2" key="1">
    <citation type="journal article" date="2016" name="Sci. Rep.">
        <title>The Dendrobium catenatum Lindl. genome sequence provides insights into polysaccharide synthase, floral development and adaptive evolution.</title>
        <authorList>
            <person name="Zhang G.Q."/>
            <person name="Xu Q."/>
            <person name="Bian C."/>
            <person name="Tsai W.C."/>
            <person name="Yeh C.M."/>
            <person name="Liu K.W."/>
            <person name="Yoshida K."/>
            <person name="Zhang L.S."/>
            <person name="Chang S.B."/>
            <person name="Chen F."/>
            <person name="Shi Y."/>
            <person name="Su Y.Y."/>
            <person name="Zhang Y.Q."/>
            <person name="Chen L.J."/>
            <person name="Yin Y."/>
            <person name="Lin M."/>
            <person name="Huang H."/>
            <person name="Deng H."/>
            <person name="Wang Z.W."/>
            <person name="Zhu S.L."/>
            <person name="Zhao X."/>
            <person name="Deng C."/>
            <person name="Niu S.C."/>
            <person name="Huang J."/>
            <person name="Wang M."/>
            <person name="Liu G.H."/>
            <person name="Yang H.J."/>
            <person name="Xiao X.J."/>
            <person name="Hsiao Y.Y."/>
            <person name="Wu W.L."/>
            <person name="Chen Y.Y."/>
            <person name="Mitsuda N."/>
            <person name="Ohme-Takagi M."/>
            <person name="Luo Y.B."/>
            <person name="Van de Peer Y."/>
            <person name="Liu Z.J."/>
        </authorList>
    </citation>
    <scope>NUCLEOTIDE SEQUENCE [LARGE SCALE GENOMIC DNA]</scope>
    <source>
        <tissue evidence="1">The whole plant</tissue>
    </source>
</reference>
<reference evidence="1 2" key="2">
    <citation type="journal article" date="2017" name="Nature">
        <title>The Apostasia genome and the evolution of orchids.</title>
        <authorList>
            <person name="Zhang G.Q."/>
            <person name="Liu K.W."/>
            <person name="Li Z."/>
            <person name="Lohaus R."/>
            <person name="Hsiao Y.Y."/>
            <person name="Niu S.C."/>
            <person name="Wang J.Y."/>
            <person name="Lin Y.C."/>
            <person name="Xu Q."/>
            <person name="Chen L.J."/>
            <person name="Yoshida K."/>
            <person name="Fujiwara S."/>
            <person name="Wang Z.W."/>
            <person name="Zhang Y.Q."/>
            <person name="Mitsuda N."/>
            <person name="Wang M."/>
            <person name="Liu G.H."/>
            <person name="Pecoraro L."/>
            <person name="Huang H.X."/>
            <person name="Xiao X.J."/>
            <person name="Lin M."/>
            <person name="Wu X.Y."/>
            <person name="Wu W.L."/>
            <person name="Chen Y.Y."/>
            <person name="Chang S.B."/>
            <person name="Sakamoto S."/>
            <person name="Ohme-Takagi M."/>
            <person name="Yagi M."/>
            <person name="Zeng S.J."/>
            <person name="Shen C.Y."/>
            <person name="Yeh C.M."/>
            <person name="Luo Y.B."/>
            <person name="Tsai W.C."/>
            <person name="Van de Peer Y."/>
            <person name="Liu Z.J."/>
        </authorList>
    </citation>
    <scope>NUCLEOTIDE SEQUENCE [LARGE SCALE GENOMIC DNA]</scope>
    <source>
        <tissue evidence="1">The whole plant</tissue>
    </source>
</reference>
<dbReference type="PANTHER" id="PTHR47481">
    <property type="match status" value="1"/>
</dbReference>
<dbReference type="EMBL" id="KZ502577">
    <property type="protein sequence ID" value="PKU75751.1"/>
    <property type="molecule type" value="Genomic_DNA"/>
</dbReference>
<evidence type="ECO:0000313" key="2">
    <source>
        <dbReference type="Proteomes" id="UP000233837"/>
    </source>
</evidence>
<protein>
    <recommendedName>
        <fullName evidence="3">Retrovirus-related Pol polyprotein from transposon TNT 1-94</fullName>
    </recommendedName>
</protein>
<keyword evidence="2" id="KW-1185">Reference proteome</keyword>
<name>A0A2I0WJC0_9ASPA</name>